<dbReference type="Proteomes" id="UP000612585">
    <property type="component" value="Unassembled WGS sequence"/>
</dbReference>
<dbReference type="AlphaFoldDB" id="A0A8J3ZHU1"/>
<name>A0A8J3ZHU1_9ACTN</name>
<evidence type="ECO:0000313" key="3">
    <source>
        <dbReference type="Proteomes" id="UP000612585"/>
    </source>
</evidence>
<feature type="signal peptide" evidence="1">
    <location>
        <begin position="1"/>
        <end position="31"/>
    </location>
</feature>
<keyword evidence="1" id="KW-0732">Signal</keyword>
<accession>A0A8J3ZHU1</accession>
<evidence type="ECO:0000256" key="1">
    <source>
        <dbReference type="SAM" id="SignalP"/>
    </source>
</evidence>
<keyword evidence="3" id="KW-1185">Reference proteome</keyword>
<proteinExistence type="predicted"/>
<gene>
    <name evidence="2" type="ORF">Vau01_115970</name>
</gene>
<sequence length="82" mass="8309">MVRIRIRVAVATTALLVAGGLLTATSPTAAAAADDTAESADAATAPASCPKNPAVGKICGHTRILLVKYSVSHSGQRVDHGW</sequence>
<reference evidence="2" key="1">
    <citation type="submission" date="2021-01" db="EMBL/GenBank/DDBJ databases">
        <title>Whole genome shotgun sequence of Virgisporangium aurantiacum NBRC 16421.</title>
        <authorList>
            <person name="Komaki H."/>
            <person name="Tamura T."/>
        </authorList>
    </citation>
    <scope>NUCLEOTIDE SEQUENCE</scope>
    <source>
        <strain evidence="2">NBRC 16421</strain>
    </source>
</reference>
<organism evidence="2 3">
    <name type="scientific">Virgisporangium aurantiacum</name>
    <dbReference type="NCBI Taxonomy" id="175570"/>
    <lineage>
        <taxon>Bacteria</taxon>
        <taxon>Bacillati</taxon>
        <taxon>Actinomycetota</taxon>
        <taxon>Actinomycetes</taxon>
        <taxon>Micromonosporales</taxon>
        <taxon>Micromonosporaceae</taxon>
        <taxon>Virgisporangium</taxon>
    </lineage>
</organism>
<evidence type="ECO:0000313" key="2">
    <source>
        <dbReference type="EMBL" id="GIJ64081.1"/>
    </source>
</evidence>
<dbReference type="EMBL" id="BOPG01000107">
    <property type="protein sequence ID" value="GIJ64081.1"/>
    <property type="molecule type" value="Genomic_DNA"/>
</dbReference>
<feature type="chain" id="PRO_5039503725" evidence="1">
    <location>
        <begin position="32"/>
        <end position="82"/>
    </location>
</feature>
<comment type="caution">
    <text evidence="2">The sequence shown here is derived from an EMBL/GenBank/DDBJ whole genome shotgun (WGS) entry which is preliminary data.</text>
</comment>
<protein>
    <submittedName>
        <fullName evidence="2">Uncharacterized protein</fullName>
    </submittedName>
</protein>